<dbReference type="PANTHER" id="PTHR21240">
    <property type="entry name" value="2-AMINO-3-CARBOXYLMUCONATE-6-SEMIALDEHYDE DECARBOXYLASE"/>
    <property type="match status" value="1"/>
</dbReference>
<evidence type="ECO:0000259" key="2">
    <source>
        <dbReference type="Pfam" id="PF04909"/>
    </source>
</evidence>
<name>A0A0G1LJY0_9BACT</name>
<dbReference type="EMBL" id="LCIR01000003">
    <property type="protein sequence ID" value="KKT60154.1"/>
    <property type="molecule type" value="Genomic_DNA"/>
</dbReference>
<keyword evidence="3" id="KW-0378">Hydrolase</keyword>
<comment type="caution">
    <text evidence="3">The sequence shown here is derived from an EMBL/GenBank/DDBJ whole genome shotgun (WGS) entry which is preliminary data.</text>
</comment>
<evidence type="ECO:0000313" key="4">
    <source>
        <dbReference type="Proteomes" id="UP000034087"/>
    </source>
</evidence>
<dbReference type="InterPro" id="IPR032466">
    <property type="entry name" value="Metal_Hydrolase"/>
</dbReference>
<dbReference type="InterPro" id="IPR006680">
    <property type="entry name" value="Amidohydro-rel"/>
</dbReference>
<organism evidence="3 4">
    <name type="scientific">Candidatus Giovannonibacteria bacterium GW2011_GWA1_44_25</name>
    <dbReference type="NCBI Taxonomy" id="1618645"/>
    <lineage>
        <taxon>Bacteria</taxon>
        <taxon>Candidatus Giovannoniibacteriota</taxon>
    </lineage>
</organism>
<dbReference type="Gene3D" id="3.20.20.140">
    <property type="entry name" value="Metal-dependent hydrolases"/>
    <property type="match status" value="1"/>
</dbReference>
<accession>A0A0G1LJY0</accession>
<dbReference type="GO" id="GO:0016787">
    <property type="term" value="F:hydrolase activity"/>
    <property type="evidence" value="ECO:0007669"/>
    <property type="project" value="UniProtKB-KW"/>
</dbReference>
<gene>
    <name evidence="3" type="ORF">UW53_C0003G0065</name>
</gene>
<dbReference type="PANTHER" id="PTHR21240:SF19">
    <property type="entry name" value="CATALYTIC_ HYDROLASE"/>
    <property type="match status" value="1"/>
</dbReference>
<proteinExistence type="predicted"/>
<dbReference type="Proteomes" id="UP000034087">
    <property type="component" value="Unassembled WGS sequence"/>
</dbReference>
<protein>
    <submittedName>
        <fullName evidence="3">Amidohydrolase 2</fullName>
    </submittedName>
</protein>
<keyword evidence="1" id="KW-0456">Lyase</keyword>
<evidence type="ECO:0000313" key="3">
    <source>
        <dbReference type="EMBL" id="KKT60154.1"/>
    </source>
</evidence>
<dbReference type="Pfam" id="PF04909">
    <property type="entry name" value="Amidohydro_2"/>
    <property type="match status" value="1"/>
</dbReference>
<dbReference type="GO" id="GO:0016831">
    <property type="term" value="F:carboxy-lyase activity"/>
    <property type="evidence" value="ECO:0007669"/>
    <property type="project" value="InterPro"/>
</dbReference>
<dbReference type="InterPro" id="IPR032465">
    <property type="entry name" value="ACMSD"/>
</dbReference>
<dbReference type="SUPFAM" id="SSF51556">
    <property type="entry name" value="Metallo-dependent hydrolases"/>
    <property type="match status" value="1"/>
</dbReference>
<reference evidence="3 4" key="1">
    <citation type="journal article" date="2015" name="Nature">
        <title>rRNA introns, odd ribosomes, and small enigmatic genomes across a large radiation of phyla.</title>
        <authorList>
            <person name="Brown C.T."/>
            <person name="Hug L.A."/>
            <person name="Thomas B.C."/>
            <person name="Sharon I."/>
            <person name="Castelle C.J."/>
            <person name="Singh A."/>
            <person name="Wilkins M.J."/>
            <person name="Williams K.H."/>
            <person name="Banfield J.F."/>
        </authorList>
    </citation>
    <scope>NUCLEOTIDE SEQUENCE [LARGE SCALE GENOMIC DNA]</scope>
</reference>
<sequence length="270" mass="30630">MIIDAHTHVGIWGTKTGKLAFEGSLKLLLKEMKANHVDRALVIANYKKTNFNLSMVDELKLTREAKNLINIGSLDVLHYTEKDLDLLDELLNKKLIGGIKLHLGYQNFYPYEKICHPIYKLCLKHDAPVIFHTGDTLAIPGEPAAKVKYSHPLHVDEVATEFPSLKIIIAHMGNPWLVDCAEVLYKNDNVYADISGLVVEDADLNSAYGTLMKNRIQELYVYSSPRKLLYGTDWPLASMKTYVNFTKSLGIAKRDLDYVFYKNAVELFKL</sequence>
<feature type="domain" description="Amidohydrolase-related" evidence="2">
    <location>
        <begin position="84"/>
        <end position="270"/>
    </location>
</feature>
<evidence type="ECO:0000256" key="1">
    <source>
        <dbReference type="ARBA" id="ARBA00023239"/>
    </source>
</evidence>
<dbReference type="PATRIC" id="fig|1618645.3.peg.272"/>
<dbReference type="AlphaFoldDB" id="A0A0G1LJY0"/>